<dbReference type="InterPro" id="IPR038490">
    <property type="entry name" value="Gingipain_propep_sf"/>
</dbReference>
<dbReference type="Pfam" id="PF01364">
    <property type="entry name" value="Peptidase_C25"/>
    <property type="match status" value="1"/>
</dbReference>
<organism evidence="4">
    <name type="scientific">marine sediment metagenome</name>
    <dbReference type="NCBI Taxonomy" id="412755"/>
    <lineage>
        <taxon>unclassified sequences</taxon>
        <taxon>metagenomes</taxon>
        <taxon>ecological metagenomes</taxon>
    </lineage>
</organism>
<proteinExistence type="predicted"/>
<name>X1H536_9ZZZZ</name>
<evidence type="ECO:0000313" key="4">
    <source>
        <dbReference type="EMBL" id="GAH52210.1"/>
    </source>
</evidence>
<dbReference type="InterPro" id="IPR001769">
    <property type="entry name" value="Gingipain"/>
</dbReference>
<evidence type="ECO:0000256" key="1">
    <source>
        <dbReference type="ARBA" id="ARBA00022729"/>
    </source>
</evidence>
<accession>X1H536</accession>
<evidence type="ECO:0000259" key="3">
    <source>
        <dbReference type="Pfam" id="PF08126"/>
    </source>
</evidence>
<protein>
    <recommendedName>
        <fullName evidence="5">Gingipain domain-containing protein</fullName>
    </recommendedName>
</protein>
<feature type="non-terminal residue" evidence="4">
    <location>
        <position position="269"/>
    </location>
</feature>
<dbReference type="GO" id="GO:0006508">
    <property type="term" value="P:proteolysis"/>
    <property type="evidence" value="ECO:0007669"/>
    <property type="project" value="InterPro"/>
</dbReference>
<sequence length="269" mass="31146">MPISGNPDSDLNSIGVEYHEKGRISLGNYQIKELPSMATWVDGERIIGEKADIYSKDSYYPENIIEYLGISQMRKWQIVNIKHAPFQYNPITKDLIFVPEVTLVIRYSGPSLRVLSDMELTDTVMDRRAEKILINYSEAREWYMPKRVVLTPLQTYNYVIITTNSIQTNSTKLSDFVNHLTDKGYSVKVITETDFGSLTGQYPDQKAEKIREWLKNNYISMGIEYVLLIGNPSPYEYGEGDVPMKLCWPYYDPIDGWYDSPTDYFYADL</sequence>
<evidence type="ECO:0008006" key="5">
    <source>
        <dbReference type="Google" id="ProtNLM"/>
    </source>
</evidence>
<dbReference type="InterPro" id="IPR029031">
    <property type="entry name" value="Gingipain_N_sf"/>
</dbReference>
<evidence type="ECO:0000259" key="2">
    <source>
        <dbReference type="Pfam" id="PF01364"/>
    </source>
</evidence>
<feature type="domain" description="Gingipain propeptide" evidence="3">
    <location>
        <begin position="19"/>
        <end position="137"/>
    </location>
</feature>
<dbReference type="SUPFAM" id="SSF52129">
    <property type="entry name" value="Caspase-like"/>
    <property type="match status" value="1"/>
</dbReference>
<dbReference type="InterPro" id="IPR012600">
    <property type="entry name" value="Propeptide_C25"/>
</dbReference>
<dbReference type="EMBL" id="BARU01018076">
    <property type="protein sequence ID" value="GAH52210.1"/>
    <property type="molecule type" value="Genomic_DNA"/>
</dbReference>
<gene>
    <name evidence="4" type="ORF">S03H2_29916</name>
</gene>
<dbReference type="Gene3D" id="2.60.40.3800">
    <property type="match status" value="1"/>
</dbReference>
<reference evidence="4" key="1">
    <citation type="journal article" date="2014" name="Front. Microbiol.">
        <title>High frequency of phylogenetically diverse reductive dehalogenase-homologous genes in deep subseafloor sedimentary metagenomes.</title>
        <authorList>
            <person name="Kawai M."/>
            <person name="Futagami T."/>
            <person name="Toyoda A."/>
            <person name="Takaki Y."/>
            <person name="Nishi S."/>
            <person name="Hori S."/>
            <person name="Arai W."/>
            <person name="Tsubouchi T."/>
            <person name="Morono Y."/>
            <person name="Uchiyama I."/>
            <person name="Ito T."/>
            <person name="Fujiyama A."/>
            <person name="Inagaki F."/>
            <person name="Takami H."/>
        </authorList>
    </citation>
    <scope>NUCLEOTIDE SEQUENCE</scope>
    <source>
        <strain evidence="4">Expedition CK06-06</strain>
    </source>
</reference>
<dbReference type="Pfam" id="PF08126">
    <property type="entry name" value="Propeptide_C25"/>
    <property type="match status" value="1"/>
</dbReference>
<comment type="caution">
    <text evidence="4">The sequence shown here is derived from an EMBL/GenBank/DDBJ whole genome shotgun (WGS) entry which is preliminary data.</text>
</comment>
<feature type="domain" description="Gingipain" evidence="2">
    <location>
        <begin position="158"/>
        <end position="269"/>
    </location>
</feature>
<keyword evidence="1" id="KW-0732">Signal</keyword>
<dbReference type="InterPro" id="IPR029030">
    <property type="entry name" value="Caspase-like_dom_sf"/>
</dbReference>
<dbReference type="AlphaFoldDB" id="X1H536"/>
<dbReference type="Gene3D" id="3.40.50.10390">
    <property type="entry name" value="Gingipain r, domain 1"/>
    <property type="match status" value="1"/>
</dbReference>
<dbReference type="GO" id="GO:0004197">
    <property type="term" value="F:cysteine-type endopeptidase activity"/>
    <property type="evidence" value="ECO:0007669"/>
    <property type="project" value="InterPro"/>
</dbReference>